<proteinExistence type="predicted"/>
<dbReference type="Gene3D" id="3.30.565.10">
    <property type="entry name" value="Histidine kinase-like ATPase, C-terminal domain"/>
    <property type="match status" value="1"/>
</dbReference>
<dbReference type="InterPro" id="IPR050267">
    <property type="entry name" value="Anti-sigma-factor_SerPK"/>
</dbReference>
<dbReference type="Pfam" id="PF13581">
    <property type="entry name" value="HATPase_c_2"/>
    <property type="match status" value="1"/>
</dbReference>
<dbReference type="RefSeq" id="WP_189163390.1">
    <property type="nucleotide sequence ID" value="NZ_BMNT01000013.1"/>
</dbReference>
<keyword evidence="1" id="KW-0723">Serine/threonine-protein kinase</keyword>
<name>A0A917R2B2_9ACTN</name>
<dbReference type="Proteomes" id="UP000645217">
    <property type="component" value="Unassembled WGS sequence"/>
</dbReference>
<accession>A0A917R2B2</accession>
<dbReference type="GO" id="GO:0004674">
    <property type="term" value="F:protein serine/threonine kinase activity"/>
    <property type="evidence" value="ECO:0007669"/>
    <property type="project" value="UniProtKB-KW"/>
</dbReference>
<keyword evidence="1" id="KW-0418">Kinase</keyword>
<evidence type="ECO:0000256" key="1">
    <source>
        <dbReference type="ARBA" id="ARBA00022527"/>
    </source>
</evidence>
<comment type="caution">
    <text evidence="3">The sequence shown here is derived from an EMBL/GenBank/DDBJ whole genome shotgun (WGS) entry which is preliminary data.</text>
</comment>
<dbReference type="SUPFAM" id="SSF55874">
    <property type="entry name" value="ATPase domain of HSP90 chaperone/DNA topoisomerase II/histidine kinase"/>
    <property type="match status" value="1"/>
</dbReference>
<sequence>MISIPSCPREVRWELRAEPGVTAECRAVVREILAEWDLHDLIDDVVVVVTELLANALVHGGPPVRVALGMAPGTVTGSVTDHGDGWPQPRPADTDAEHGRGLGIVAALTDSWGVAPLPGGGKSIWFTRSRRSGG</sequence>
<dbReference type="CDD" id="cd16936">
    <property type="entry name" value="HATPase_RsbW-like"/>
    <property type="match status" value="1"/>
</dbReference>
<reference evidence="3" key="2">
    <citation type="submission" date="2020-09" db="EMBL/GenBank/DDBJ databases">
        <authorList>
            <person name="Sun Q."/>
            <person name="Ohkuma M."/>
        </authorList>
    </citation>
    <scope>NUCLEOTIDE SEQUENCE</scope>
    <source>
        <strain evidence="3">JCM 13064</strain>
    </source>
</reference>
<dbReference type="InterPro" id="IPR003594">
    <property type="entry name" value="HATPase_dom"/>
</dbReference>
<dbReference type="PANTHER" id="PTHR35526">
    <property type="entry name" value="ANTI-SIGMA-F FACTOR RSBW-RELATED"/>
    <property type="match status" value="1"/>
</dbReference>
<feature type="domain" description="Histidine kinase/HSP90-like ATPase" evidence="2">
    <location>
        <begin position="16"/>
        <end position="114"/>
    </location>
</feature>
<organism evidence="3 4">
    <name type="scientific">Sphaerisporangium melleum</name>
    <dbReference type="NCBI Taxonomy" id="321316"/>
    <lineage>
        <taxon>Bacteria</taxon>
        <taxon>Bacillati</taxon>
        <taxon>Actinomycetota</taxon>
        <taxon>Actinomycetes</taxon>
        <taxon>Streptosporangiales</taxon>
        <taxon>Streptosporangiaceae</taxon>
        <taxon>Sphaerisporangium</taxon>
    </lineage>
</organism>
<keyword evidence="4" id="KW-1185">Reference proteome</keyword>
<evidence type="ECO:0000259" key="2">
    <source>
        <dbReference type="Pfam" id="PF13581"/>
    </source>
</evidence>
<keyword evidence="1" id="KW-0808">Transferase</keyword>
<evidence type="ECO:0000313" key="4">
    <source>
        <dbReference type="Proteomes" id="UP000645217"/>
    </source>
</evidence>
<gene>
    <name evidence="3" type="ORF">GCM10007964_27760</name>
</gene>
<dbReference type="PANTHER" id="PTHR35526:SF3">
    <property type="entry name" value="ANTI-SIGMA-F FACTOR RSBW"/>
    <property type="match status" value="1"/>
</dbReference>
<dbReference type="InterPro" id="IPR036890">
    <property type="entry name" value="HATPase_C_sf"/>
</dbReference>
<dbReference type="AlphaFoldDB" id="A0A917R2B2"/>
<evidence type="ECO:0000313" key="3">
    <source>
        <dbReference type="EMBL" id="GGK83727.1"/>
    </source>
</evidence>
<protein>
    <recommendedName>
        <fullName evidence="2">Histidine kinase/HSP90-like ATPase domain-containing protein</fullName>
    </recommendedName>
</protein>
<reference evidence="3" key="1">
    <citation type="journal article" date="2014" name="Int. J. Syst. Evol. Microbiol.">
        <title>Complete genome sequence of Corynebacterium casei LMG S-19264T (=DSM 44701T), isolated from a smear-ripened cheese.</title>
        <authorList>
            <consortium name="US DOE Joint Genome Institute (JGI-PGF)"/>
            <person name="Walter F."/>
            <person name="Albersmeier A."/>
            <person name="Kalinowski J."/>
            <person name="Ruckert C."/>
        </authorList>
    </citation>
    <scope>NUCLEOTIDE SEQUENCE</scope>
    <source>
        <strain evidence="3">JCM 13064</strain>
    </source>
</reference>
<dbReference type="EMBL" id="BMNT01000013">
    <property type="protein sequence ID" value="GGK83727.1"/>
    <property type="molecule type" value="Genomic_DNA"/>
</dbReference>